<feature type="region of interest" description="Disordered" evidence="1">
    <location>
        <begin position="1"/>
        <end position="65"/>
    </location>
</feature>
<feature type="compositionally biased region" description="Low complexity" evidence="1">
    <location>
        <begin position="31"/>
        <end position="42"/>
    </location>
</feature>
<protein>
    <submittedName>
        <fullName evidence="2">Uncharacterized protein</fullName>
    </submittedName>
</protein>
<evidence type="ECO:0000256" key="1">
    <source>
        <dbReference type="SAM" id="MobiDB-lite"/>
    </source>
</evidence>
<dbReference type="InterPro" id="IPR029058">
    <property type="entry name" value="AB_hydrolase_fold"/>
</dbReference>
<accession>A0AAU2K2S8</accession>
<dbReference type="EMBL" id="CP108264">
    <property type="protein sequence ID" value="WTU78358.1"/>
    <property type="molecule type" value="Genomic_DNA"/>
</dbReference>
<feature type="compositionally biased region" description="Basic residues" evidence="1">
    <location>
        <begin position="21"/>
        <end position="30"/>
    </location>
</feature>
<name>A0AAU2K2S8_9ACTN</name>
<organism evidence="2">
    <name type="scientific">Streptomyces sp. NBC_00049</name>
    <dbReference type="NCBI Taxonomy" id="2903617"/>
    <lineage>
        <taxon>Bacteria</taxon>
        <taxon>Bacillati</taxon>
        <taxon>Actinomycetota</taxon>
        <taxon>Actinomycetes</taxon>
        <taxon>Kitasatosporales</taxon>
        <taxon>Streptomycetaceae</taxon>
        <taxon>Streptomyces</taxon>
    </lineage>
</organism>
<dbReference type="AlphaFoldDB" id="A0AAU2K2S8"/>
<reference evidence="2" key="1">
    <citation type="submission" date="2022-10" db="EMBL/GenBank/DDBJ databases">
        <title>The complete genomes of actinobacterial strains from the NBC collection.</title>
        <authorList>
            <person name="Joergensen T.S."/>
            <person name="Alvarez Arevalo M."/>
            <person name="Sterndorff E.B."/>
            <person name="Faurdal D."/>
            <person name="Vuksanovic O."/>
            <person name="Mourched A.-S."/>
            <person name="Charusanti P."/>
            <person name="Shaw S."/>
            <person name="Blin K."/>
            <person name="Weber T."/>
        </authorList>
    </citation>
    <scope>NUCLEOTIDE SEQUENCE</scope>
    <source>
        <strain evidence="2">NBC_00049</strain>
    </source>
</reference>
<dbReference type="SUPFAM" id="SSF53474">
    <property type="entry name" value="alpha/beta-Hydrolases"/>
    <property type="match status" value="1"/>
</dbReference>
<dbReference type="Gene3D" id="3.40.50.1820">
    <property type="entry name" value="alpha/beta hydrolase"/>
    <property type="match status" value="1"/>
</dbReference>
<gene>
    <name evidence="2" type="ORF">OG327_36460</name>
</gene>
<sequence>MLRHGTHTSSACPAVGLSPRPLHHAPRGARRPGLPAYPAAGPGDERPGGADPLVTGGPAGWDAGTPAGKIVEDALAGVRLLGERADVDPAEAGLWGFREGGWVAPPAAARSPEVSYVVLVGAYGVSPARQQTWHLDKRGGRCCGPCR</sequence>
<evidence type="ECO:0000313" key="2">
    <source>
        <dbReference type="EMBL" id="WTU78358.1"/>
    </source>
</evidence>
<proteinExistence type="predicted"/>